<dbReference type="PANTHER" id="PTHR35149:SF1">
    <property type="entry name" value="DUF5655 DOMAIN-CONTAINING PROTEIN"/>
    <property type="match status" value="1"/>
</dbReference>
<feature type="domain" description="GmrSD restriction endonucleases N-terminal" evidence="1">
    <location>
        <begin position="26"/>
        <end position="349"/>
    </location>
</feature>
<evidence type="ECO:0000259" key="2">
    <source>
        <dbReference type="Pfam" id="PF07510"/>
    </source>
</evidence>
<evidence type="ECO:0000313" key="4">
    <source>
        <dbReference type="Proteomes" id="UP001276150"/>
    </source>
</evidence>
<feature type="domain" description="GmrSD restriction endonucleases C-terminal" evidence="2">
    <location>
        <begin position="634"/>
        <end position="759"/>
    </location>
</feature>
<comment type="caution">
    <text evidence="3">The sequence shown here is derived from an EMBL/GenBank/DDBJ whole genome shotgun (WGS) entry which is preliminary data.</text>
</comment>
<dbReference type="InterPro" id="IPR011089">
    <property type="entry name" value="GmrSD_C"/>
</dbReference>
<dbReference type="InterPro" id="IPR004919">
    <property type="entry name" value="GmrSD_N"/>
</dbReference>
<dbReference type="Pfam" id="PF07510">
    <property type="entry name" value="GmrSD_C"/>
    <property type="match status" value="1"/>
</dbReference>
<dbReference type="GO" id="GO:0004519">
    <property type="term" value="F:endonuclease activity"/>
    <property type="evidence" value="ECO:0007669"/>
    <property type="project" value="UniProtKB-KW"/>
</dbReference>
<keyword evidence="4" id="KW-1185">Reference proteome</keyword>
<dbReference type="Pfam" id="PF03235">
    <property type="entry name" value="GmrSD_N"/>
    <property type="match status" value="1"/>
</dbReference>
<gene>
    <name evidence="3" type="ORF">ORD21_06040</name>
</gene>
<keyword evidence="3" id="KW-0378">Hydrolase</keyword>
<reference evidence="3 4" key="1">
    <citation type="submission" date="2022-11" db="EMBL/GenBank/DDBJ databases">
        <title>Deinococcus ZS9-10, Low Temperature and Draught-tolerating, UV-resistant Bacteria from Continental Antarctica.</title>
        <authorList>
            <person name="Cheng L."/>
        </authorList>
    </citation>
    <scope>NUCLEOTIDE SEQUENCE [LARGE SCALE GENOMIC DNA]</scope>
    <source>
        <strain evidence="3 4">ZS9-10</strain>
    </source>
</reference>
<protein>
    <submittedName>
        <fullName evidence="3">DUF262 domain-containing HNH endonuclease family protein</fullName>
    </submittedName>
</protein>
<keyword evidence="3" id="KW-0255">Endonuclease</keyword>
<dbReference type="RefSeq" id="WP_317639473.1">
    <property type="nucleotide sequence ID" value="NZ_JAPMIV010000007.1"/>
</dbReference>
<dbReference type="Proteomes" id="UP001276150">
    <property type="component" value="Unassembled WGS sequence"/>
</dbReference>
<sequence length="770" mass="88233">MANLDINNIFPTSTTSLQQFFTGRVGATYYIPLYQREYSWDNENVRQLLEDIITGVNSFADVDPDNSNRDRIKFLGTIILVREKEPYNNISPKKNPDPALPQAIDIIIDGQQRLSTLALIATQLYARLHKYKDNTHVKDVELTSAIESSLESLQAMFSHKLGRGKPIYKPLIIRGSEDQWVLTEKIEDYYPSPVTNFLARTLAAIYPDVVTPNKKADFPKINEAKSIILKNALREINSYMEKVEKAHILKDGDFLPAWELAKYYSQKELWQYDRVDLKSDVIGYEGQILDSKAKILCPVTQLLALSQFLLDRCCFTLIQPSSEEWGFDMFQSLNGTGTPLTAIETFKPLIVNAAKKDFSRFEGSEYDILFNQVDNLFKTTNKAAEKTKLTNEYLSIFSLTYSGTKLSNQFSEQRQKLIKWFPDNANGRLQFIKHLSHLASYWQRYIKFKEGGDGIDIFADKLPQMEREIATVCQLYLRDAGHTMSNTILSRYFDDPNDSSNPSRLQFAQAIKATAAFFTIWRTAQSNQSLDASYRAMFSNVLSVLKSSTLPTIDVLKEQIRIQLASEDLETFDKWYTKSKGHFGYRSGLTAICKFALFMYAHDTVLRAGNYPMLDIGNNGVSHYMTPGNWISPDFKTIEHIAPQNPPTGSNWSDSIYDRNLVNSIGNLTLLPTDINSSVGNRNWQHKWFYYSFLGLQTQQEREDLQTQAAQAGFTLEQDILNCLMEASHSKHVMPLQKLGQNAMWDADMIDARTRNICEILYERMWKWLT</sequence>
<keyword evidence="3" id="KW-0540">Nuclease</keyword>
<accession>A0ABU4DNZ2</accession>
<name>A0ABU4DNZ2_9DEIO</name>
<dbReference type="PANTHER" id="PTHR35149">
    <property type="entry name" value="SLL5132 PROTEIN"/>
    <property type="match status" value="1"/>
</dbReference>
<evidence type="ECO:0000259" key="1">
    <source>
        <dbReference type="Pfam" id="PF03235"/>
    </source>
</evidence>
<dbReference type="EMBL" id="JAPMIV010000007">
    <property type="protein sequence ID" value="MDV6374154.1"/>
    <property type="molecule type" value="Genomic_DNA"/>
</dbReference>
<organism evidence="3 4">
    <name type="scientific">Deinococcus arenicola</name>
    <dbReference type="NCBI Taxonomy" id="2994950"/>
    <lineage>
        <taxon>Bacteria</taxon>
        <taxon>Thermotogati</taxon>
        <taxon>Deinococcota</taxon>
        <taxon>Deinococci</taxon>
        <taxon>Deinococcales</taxon>
        <taxon>Deinococcaceae</taxon>
        <taxon>Deinococcus</taxon>
    </lineage>
</organism>
<proteinExistence type="predicted"/>
<evidence type="ECO:0000313" key="3">
    <source>
        <dbReference type="EMBL" id="MDV6374154.1"/>
    </source>
</evidence>